<dbReference type="EMBL" id="CAXDID020000541">
    <property type="protein sequence ID" value="CAL6101226.1"/>
    <property type="molecule type" value="Genomic_DNA"/>
</dbReference>
<evidence type="ECO:0000313" key="12">
    <source>
        <dbReference type="EMBL" id="CAL6060295.1"/>
    </source>
</evidence>
<evidence type="ECO:0000313" key="15">
    <source>
        <dbReference type="Proteomes" id="UP001642409"/>
    </source>
</evidence>
<dbReference type="EMBL" id="CAXDID020000372">
    <property type="protein sequence ID" value="CAL6083401.1"/>
    <property type="molecule type" value="Genomic_DNA"/>
</dbReference>
<dbReference type="AlphaFoldDB" id="A0AA86NV87"/>
<evidence type="ECO:0000313" key="14">
    <source>
        <dbReference type="EMBL" id="CAL6101226.1"/>
    </source>
</evidence>
<evidence type="ECO:0000256" key="3">
    <source>
        <dbReference type="ARBA" id="ARBA00023274"/>
    </source>
</evidence>
<keyword evidence="15" id="KW-1185">Reference proteome</keyword>
<evidence type="ECO:0000256" key="2">
    <source>
        <dbReference type="ARBA" id="ARBA00022980"/>
    </source>
</evidence>
<organism evidence="7">
    <name type="scientific">Hexamita inflata</name>
    <dbReference type="NCBI Taxonomy" id="28002"/>
    <lineage>
        <taxon>Eukaryota</taxon>
        <taxon>Metamonada</taxon>
        <taxon>Diplomonadida</taxon>
        <taxon>Hexamitidae</taxon>
        <taxon>Hexamitinae</taxon>
        <taxon>Hexamita</taxon>
    </lineage>
</organism>
<dbReference type="Gene3D" id="2.40.150.20">
    <property type="entry name" value="Ribosomal protein L14"/>
    <property type="match status" value="1"/>
</dbReference>
<dbReference type="EMBL" id="CAXDID020000229">
    <property type="protein sequence ID" value="CAL6060295.1"/>
    <property type="molecule type" value="Genomic_DNA"/>
</dbReference>
<evidence type="ECO:0000313" key="9">
    <source>
        <dbReference type="EMBL" id="CAI9936576.1"/>
    </source>
</evidence>
<dbReference type="CDD" id="cd00337">
    <property type="entry name" value="Ribosomal_uL14"/>
    <property type="match status" value="1"/>
</dbReference>
<dbReference type="PROSITE" id="PS00049">
    <property type="entry name" value="RIBOSOMAL_L14"/>
    <property type="match status" value="1"/>
</dbReference>
<evidence type="ECO:0000256" key="5">
    <source>
        <dbReference type="ARBA" id="ARBA00035326"/>
    </source>
</evidence>
<dbReference type="GO" id="GO:0070180">
    <property type="term" value="F:large ribosomal subunit rRNA binding"/>
    <property type="evidence" value="ECO:0007669"/>
    <property type="project" value="TreeGrafter"/>
</dbReference>
<dbReference type="InterPro" id="IPR036853">
    <property type="entry name" value="Ribosomal_uL14_sf"/>
</dbReference>
<dbReference type="NCBIfam" id="NF006344">
    <property type="entry name" value="PRK08571.1"/>
    <property type="match status" value="1"/>
</dbReference>
<evidence type="ECO:0000313" key="10">
    <source>
        <dbReference type="EMBL" id="CAI9964274.1"/>
    </source>
</evidence>
<dbReference type="InterPro" id="IPR019972">
    <property type="entry name" value="Ribosomal_uL14_CS"/>
</dbReference>
<dbReference type="Pfam" id="PF00238">
    <property type="entry name" value="Ribosomal_L14"/>
    <property type="match status" value="1"/>
</dbReference>
<proteinExistence type="inferred from homology"/>
<dbReference type="PANTHER" id="PTHR11761:SF8">
    <property type="entry name" value="LARGE RIBOSOMAL SUBUNIT PROTEIN UL14"/>
    <property type="match status" value="1"/>
</dbReference>
<dbReference type="FunFam" id="2.40.150.20:FF:000007">
    <property type="entry name" value="50S ribosomal protein L14"/>
    <property type="match status" value="1"/>
</dbReference>
<evidence type="ECO:0000313" key="13">
    <source>
        <dbReference type="EMBL" id="CAL6083401.1"/>
    </source>
</evidence>
<dbReference type="SUPFAM" id="SSF50193">
    <property type="entry name" value="Ribosomal protein L14"/>
    <property type="match status" value="1"/>
</dbReference>
<dbReference type="Proteomes" id="UP001642409">
    <property type="component" value="Unassembled WGS sequence"/>
</dbReference>
<sequence>MPEKRGRSGALGMRSKISCCLPVGAVINCADNSGAKSLNVIGVGGWKGHLNRYPKAAVGDMVLITVGRDGKPELRRKVTPAVIIRQRKVYRRTDGVWIYFEDNAAVIVNVKGELKGSSINGPVAKEAADKWPKISTTAQCVY</sequence>
<dbReference type="HAMAP" id="MF_01367">
    <property type="entry name" value="Ribosomal_uL14"/>
    <property type="match status" value="1"/>
</dbReference>
<accession>A0AA86NV87</accession>
<comment type="caution">
    <text evidence="7">The sequence shown here is derived from an EMBL/GenBank/DDBJ whole genome shotgun (WGS) entry which is preliminary data.</text>
</comment>
<protein>
    <recommendedName>
        <fullName evidence="4">Large ribosomal subunit protein uL14</fullName>
    </recommendedName>
    <alternativeName>
        <fullName evidence="5">60S ribosomal protein L23</fullName>
    </alternativeName>
</protein>
<dbReference type="SMART" id="SM01374">
    <property type="entry name" value="Ribosomal_L14"/>
    <property type="match status" value="1"/>
</dbReference>
<reference evidence="11 15" key="2">
    <citation type="submission" date="2024-07" db="EMBL/GenBank/DDBJ databases">
        <authorList>
            <person name="Akdeniz Z."/>
        </authorList>
    </citation>
    <scope>NUCLEOTIDE SEQUENCE [LARGE SCALE GENOMIC DNA]</scope>
</reference>
<dbReference type="GO" id="GO:0022625">
    <property type="term" value="C:cytosolic large ribosomal subunit"/>
    <property type="evidence" value="ECO:0007669"/>
    <property type="project" value="TreeGrafter"/>
</dbReference>
<dbReference type="GO" id="GO:0003735">
    <property type="term" value="F:structural constituent of ribosome"/>
    <property type="evidence" value="ECO:0007669"/>
    <property type="project" value="InterPro"/>
</dbReference>
<dbReference type="EMBL" id="CATOUU010000362">
    <property type="protein sequence ID" value="CAI9926150.1"/>
    <property type="molecule type" value="Genomic_DNA"/>
</dbReference>
<dbReference type="GO" id="GO:0006412">
    <property type="term" value="P:translation"/>
    <property type="evidence" value="ECO:0007669"/>
    <property type="project" value="InterPro"/>
</dbReference>
<dbReference type="EMBL" id="CATOUU010000974">
    <property type="protein sequence ID" value="CAI9964274.1"/>
    <property type="molecule type" value="Genomic_DNA"/>
</dbReference>
<dbReference type="EMBL" id="CATOUU010000341">
    <property type="protein sequence ID" value="CAI9925429.1"/>
    <property type="molecule type" value="Genomic_DNA"/>
</dbReference>
<dbReference type="InterPro" id="IPR000218">
    <property type="entry name" value="Ribosomal_uL14"/>
</dbReference>
<name>A0AA86NV87_9EUKA</name>
<evidence type="ECO:0000256" key="6">
    <source>
        <dbReference type="RuleBase" id="RU003949"/>
    </source>
</evidence>
<dbReference type="EMBL" id="CAXDID020000056">
    <property type="protein sequence ID" value="CAL6007879.1"/>
    <property type="molecule type" value="Genomic_DNA"/>
</dbReference>
<dbReference type="EMBL" id="CATOUU010000637">
    <property type="protein sequence ID" value="CAI9936576.1"/>
    <property type="molecule type" value="Genomic_DNA"/>
</dbReference>
<reference evidence="7" key="1">
    <citation type="submission" date="2023-06" db="EMBL/GenBank/DDBJ databases">
        <authorList>
            <person name="Kurt Z."/>
        </authorList>
    </citation>
    <scope>NUCLEOTIDE SEQUENCE</scope>
</reference>
<keyword evidence="2 6" id="KW-0689">Ribosomal protein</keyword>
<evidence type="ECO:0000256" key="1">
    <source>
        <dbReference type="ARBA" id="ARBA00010745"/>
    </source>
</evidence>
<gene>
    <name evidence="7" type="ORF">HINF_LOCUS13074</name>
    <name evidence="8" type="ORF">HINF_LOCUS13795</name>
    <name evidence="11" type="ORF">HINF_LOCUS20852</name>
    <name evidence="9" type="ORF">HINF_LOCUS24221</name>
    <name evidence="12" type="ORF">HINF_LOCUS49158</name>
    <name evidence="10" type="ORF">HINF_LOCUS51919</name>
    <name evidence="13" type="ORF">HINF_LOCUS61705</name>
    <name evidence="14" type="ORF">HINF_LOCUS71040</name>
</gene>
<comment type="similarity">
    <text evidence="1 6">Belongs to the universal ribosomal protein uL14 family.</text>
</comment>
<evidence type="ECO:0000313" key="11">
    <source>
        <dbReference type="EMBL" id="CAL6007879.1"/>
    </source>
</evidence>
<keyword evidence="3 6" id="KW-0687">Ribonucleoprotein</keyword>
<evidence type="ECO:0000313" key="7">
    <source>
        <dbReference type="EMBL" id="CAI9925429.1"/>
    </source>
</evidence>
<evidence type="ECO:0000313" key="8">
    <source>
        <dbReference type="EMBL" id="CAI9926150.1"/>
    </source>
</evidence>
<evidence type="ECO:0000256" key="4">
    <source>
        <dbReference type="ARBA" id="ARBA00035199"/>
    </source>
</evidence>
<dbReference type="PANTHER" id="PTHR11761">
    <property type="entry name" value="50S/60S RIBOSOMAL PROTEIN L14/L23"/>
    <property type="match status" value="1"/>
</dbReference>